<keyword evidence="3" id="KW-1185">Reference proteome</keyword>
<dbReference type="RefSeq" id="XP_067063203.1">
    <property type="nucleotide sequence ID" value="XM_067206756.1"/>
</dbReference>
<dbReference type="EMBL" id="JAFHLR010000023">
    <property type="protein sequence ID" value="KAG5478542.1"/>
    <property type="molecule type" value="Genomic_DNA"/>
</dbReference>
<feature type="region of interest" description="Disordered" evidence="1">
    <location>
        <begin position="179"/>
        <end position="231"/>
    </location>
</feature>
<sequence length="269" mass="28364">MPHAARQTKPSRSGSCRSSSSSAQSSPGGVDGRQATAKGALGASSSSARREATPLPESSETAKVSKGTAGGTDGAATAVAQRSGNGTFTESEKRRQATLFLGESEQFAFDFGGAVAEFADTIFEADAAQRAVQRAEELEETTARVLAASASHATASSRPLTLEEVNAYAADAMQHGPRRFLTLAKAGPRKRAATETSSVQAPQDGSGSVESALPASKQAEDENGATLEEAIPQFQAALRRYEADLWRAHKQRREEEARQRSKNKHSQRA</sequence>
<dbReference type="SMR" id="A0A836GAU7"/>
<evidence type="ECO:0000313" key="3">
    <source>
        <dbReference type="Proteomes" id="UP000674143"/>
    </source>
</evidence>
<dbReference type="KEGG" id="loi:92360690"/>
<comment type="caution">
    <text evidence="2">The sequence shown here is derived from an EMBL/GenBank/DDBJ whole genome shotgun (WGS) entry which is preliminary data.</text>
</comment>
<feature type="compositionally biased region" description="Basic and acidic residues" evidence="1">
    <location>
        <begin position="250"/>
        <end position="259"/>
    </location>
</feature>
<organism evidence="2 3">
    <name type="scientific">Leishmania orientalis</name>
    <dbReference type="NCBI Taxonomy" id="2249476"/>
    <lineage>
        <taxon>Eukaryota</taxon>
        <taxon>Discoba</taxon>
        <taxon>Euglenozoa</taxon>
        <taxon>Kinetoplastea</taxon>
        <taxon>Metakinetoplastina</taxon>
        <taxon>Trypanosomatida</taxon>
        <taxon>Trypanosomatidae</taxon>
        <taxon>Leishmaniinae</taxon>
        <taxon>Leishmania</taxon>
    </lineage>
</organism>
<dbReference type="AlphaFoldDB" id="A0A836GAU7"/>
<reference evidence="3" key="2">
    <citation type="journal article" date="2021" name="Sci. Data">
        <title>Chromosome-scale genome sequencing, assembly and annotation of six genomes from subfamily Leishmaniinae.</title>
        <authorList>
            <person name="Almutairi H."/>
            <person name="Urbaniak M.D."/>
            <person name="Bates M.D."/>
            <person name="Jariyapan N."/>
            <person name="Kwakye-Nuako G."/>
            <person name="Thomaz Soccol V."/>
            <person name="Al-Salem W.S."/>
            <person name="Dillon R.J."/>
            <person name="Bates P.A."/>
            <person name="Gatherer D."/>
        </authorList>
    </citation>
    <scope>NUCLEOTIDE SEQUENCE [LARGE SCALE GENOMIC DNA]</scope>
</reference>
<feature type="compositionally biased region" description="Basic residues" evidence="1">
    <location>
        <begin position="260"/>
        <end position="269"/>
    </location>
</feature>
<accession>A0A836GAU7</accession>
<feature type="region of interest" description="Disordered" evidence="1">
    <location>
        <begin position="250"/>
        <end position="269"/>
    </location>
</feature>
<feature type="region of interest" description="Disordered" evidence="1">
    <location>
        <begin position="1"/>
        <end position="92"/>
    </location>
</feature>
<feature type="compositionally biased region" description="Low complexity" evidence="1">
    <location>
        <begin position="35"/>
        <end position="47"/>
    </location>
</feature>
<name>A0A836GAU7_9TRYP</name>
<feature type="compositionally biased region" description="Polar residues" evidence="1">
    <location>
        <begin position="80"/>
        <end position="89"/>
    </location>
</feature>
<proteinExistence type="predicted"/>
<reference evidence="3" key="1">
    <citation type="journal article" date="2021" name="Microbiol. Resour. Announc.">
        <title>LGAAP: Leishmaniinae Genome Assembly and Annotation Pipeline.</title>
        <authorList>
            <person name="Almutairi H."/>
            <person name="Urbaniak M.D."/>
            <person name="Bates M.D."/>
            <person name="Jariyapan N."/>
            <person name="Kwakye-Nuako G."/>
            <person name="Thomaz-Soccol V."/>
            <person name="Al-Salem W.S."/>
            <person name="Dillon R.J."/>
            <person name="Bates P.A."/>
            <person name="Gatherer D."/>
        </authorList>
    </citation>
    <scope>NUCLEOTIDE SEQUENCE [LARGE SCALE GENOMIC DNA]</scope>
</reference>
<dbReference type="GeneID" id="92360690"/>
<feature type="compositionally biased region" description="Polar residues" evidence="1">
    <location>
        <begin position="194"/>
        <end position="209"/>
    </location>
</feature>
<dbReference type="Proteomes" id="UP000674143">
    <property type="component" value="Unassembled WGS sequence"/>
</dbReference>
<feature type="compositionally biased region" description="Low complexity" evidence="1">
    <location>
        <begin position="11"/>
        <end position="26"/>
    </location>
</feature>
<evidence type="ECO:0000313" key="2">
    <source>
        <dbReference type="EMBL" id="KAG5478542.1"/>
    </source>
</evidence>
<gene>
    <name evidence="2" type="ORF">LSCM4_04775</name>
</gene>
<protein>
    <submittedName>
        <fullName evidence="2">Uncharacterized protein</fullName>
    </submittedName>
</protein>
<evidence type="ECO:0000256" key="1">
    <source>
        <dbReference type="SAM" id="MobiDB-lite"/>
    </source>
</evidence>